<organism evidence="8 9">
    <name type="scientific">Thioploca ingrica</name>
    <dbReference type="NCBI Taxonomy" id="40754"/>
    <lineage>
        <taxon>Bacteria</taxon>
        <taxon>Pseudomonadati</taxon>
        <taxon>Pseudomonadota</taxon>
        <taxon>Gammaproteobacteria</taxon>
        <taxon>Thiotrichales</taxon>
        <taxon>Thiotrichaceae</taxon>
        <taxon>Thioploca</taxon>
    </lineage>
</organism>
<dbReference type="CDD" id="cd00609">
    <property type="entry name" value="AAT_like"/>
    <property type="match status" value="1"/>
</dbReference>
<dbReference type="PROSITE" id="PS00105">
    <property type="entry name" value="AA_TRANSFER_CLASS_1"/>
    <property type="match status" value="1"/>
</dbReference>
<dbReference type="STRING" id="40754.THII_3762"/>
<evidence type="ECO:0000313" key="9">
    <source>
        <dbReference type="Proteomes" id="UP000031623"/>
    </source>
</evidence>
<name>A0A090AKH0_9GAMM</name>
<sequence>MTLQIAHRVQAIKPSPTLAVTARAAAMRAAGHDIVGLGAGEPDFDTPHHIKEAAINAINKGYTKYTPVDGIPALKQAVIKKFARENQLEYNLKQVIVSCGGKQAFYNMAQALLNPGDEAIIPAPYWVSYPDMVMLAGAEPVIVSANIQHGFKITPKQLEVAITDKTRLFVINSPSNPTGVHYSAKELAELGEILIQYPKIVVATDDMYEHILWEGNPFKNILNLCPALYDRTVVLNGVSKAYAMTGWRIGYAAGPEKLIQKMETIQSQSTSNPTSISQYAALAALEGDQAGIQAMVKVFKERHDFVLESLRKINGVECLPCQGTFYIFPNMQGTMDRLGFKTDIEFGEFLIEKAGVALVPGSAFGAPGHMRISFATSMENLKTAMERLHNTLNA</sequence>
<reference evidence="8 9" key="1">
    <citation type="journal article" date="2014" name="ISME J.">
        <title>Ecophysiology of Thioploca ingrica as revealed by the complete genome sequence supplemented with proteomic evidence.</title>
        <authorList>
            <person name="Kojima H."/>
            <person name="Ogura Y."/>
            <person name="Yamamoto N."/>
            <person name="Togashi T."/>
            <person name="Mori H."/>
            <person name="Watanabe T."/>
            <person name="Nemoto F."/>
            <person name="Kurokawa K."/>
            <person name="Hayashi T."/>
            <person name="Fukui M."/>
        </authorList>
    </citation>
    <scope>NUCLEOTIDE SEQUENCE [LARGE SCALE GENOMIC DNA]</scope>
</reference>
<evidence type="ECO:0000256" key="4">
    <source>
        <dbReference type="ARBA" id="ARBA00022679"/>
    </source>
</evidence>
<evidence type="ECO:0000313" key="8">
    <source>
        <dbReference type="EMBL" id="BAP58059.1"/>
    </source>
</evidence>
<dbReference type="OrthoDB" id="9803354at2"/>
<dbReference type="KEGG" id="tig:THII_3762"/>
<feature type="domain" description="Aminotransferase class I/classII large" evidence="7">
    <location>
        <begin position="33"/>
        <end position="388"/>
    </location>
</feature>
<keyword evidence="3 6" id="KW-0032">Aminotransferase</keyword>
<dbReference type="InterPro" id="IPR015422">
    <property type="entry name" value="PyrdxlP-dep_Trfase_small"/>
</dbReference>
<gene>
    <name evidence="8" type="ORF">THII_3762</name>
</gene>
<evidence type="ECO:0000256" key="6">
    <source>
        <dbReference type="RuleBase" id="RU000481"/>
    </source>
</evidence>
<dbReference type="GO" id="GO:0030170">
    <property type="term" value="F:pyridoxal phosphate binding"/>
    <property type="evidence" value="ECO:0007669"/>
    <property type="project" value="InterPro"/>
</dbReference>
<keyword evidence="4 6" id="KW-0808">Transferase</keyword>
<dbReference type="Pfam" id="PF00155">
    <property type="entry name" value="Aminotran_1_2"/>
    <property type="match status" value="1"/>
</dbReference>
<dbReference type="Gene3D" id="3.40.640.10">
    <property type="entry name" value="Type I PLP-dependent aspartate aminotransferase-like (Major domain)"/>
    <property type="match status" value="1"/>
</dbReference>
<comment type="similarity">
    <text evidence="2 6">Belongs to the class-I pyridoxal-phosphate-dependent aminotransferase family.</text>
</comment>
<dbReference type="SUPFAM" id="SSF53383">
    <property type="entry name" value="PLP-dependent transferases"/>
    <property type="match status" value="1"/>
</dbReference>
<proteinExistence type="inferred from homology"/>
<dbReference type="GO" id="GO:0008483">
    <property type="term" value="F:transaminase activity"/>
    <property type="evidence" value="ECO:0007669"/>
    <property type="project" value="UniProtKB-KW"/>
</dbReference>
<dbReference type="GO" id="GO:0006520">
    <property type="term" value="P:amino acid metabolic process"/>
    <property type="evidence" value="ECO:0007669"/>
    <property type="project" value="InterPro"/>
</dbReference>
<evidence type="ECO:0000256" key="5">
    <source>
        <dbReference type="ARBA" id="ARBA00022898"/>
    </source>
</evidence>
<comment type="cofactor">
    <cofactor evidence="1 6">
        <name>pyridoxal 5'-phosphate</name>
        <dbReference type="ChEBI" id="CHEBI:597326"/>
    </cofactor>
</comment>
<evidence type="ECO:0000256" key="2">
    <source>
        <dbReference type="ARBA" id="ARBA00007441"/>
    </source>
</evidence>
<dbReference type="InterPro" id="IPR015424">
    <property type="entry name" value="PyrdxlP-dep_Trfase"/>
</dbReference>
<dbReference type="EC" id="2.6.1.-" evidence="6"/>
<dbReference type="InterPro" id="IPR004839">
    <property type="entry name" value="Aminotransferase_I/II_large"/>
</dbReference>
<keyword evidence="9" id="KW-1185">Reference proteome</keyword>
<dbReference type="PANTHER" id="PTHR46383">
    <property type="entry name" value="ASPARTATE AMINOTRANSFERASE"/>
    <property type="match status" value="1"/>
</dbReference>
<evidence type="ECO:0000256" key="3">
    <source>
        <dbReference type="ARBA" id="ARBA00022576"/>
    </source>
</evidence>
<dbReference type="FunFam" id="3.40.640.10:FF:000033">
    <property type="entry name" value="Aspartate aminotransferase"/>
    <property type="match status" value="1"/>
</dbReference>
<keyword evidence="5" id="KW-0663">Pyridoxal phosphate</keyword>
<dbReference type="EMBL" id="AP014633">
    <property type="protein sequence ID" value="BAP58059.1"/>
    <property type="molecule type" value="Genomic_DNA"/>
</dbReference>
<protein>
    <recommendedName>
        <fullName evidence="6">Aminotransferase</fullName>
        <ecNumber evidence="6">2.6.1.-</ecNumber>
    </recommendedName>
</protein>
<evidence type="ECO:0000256" key="1">
    <source>
        <dbReference type="ARBA" id="ARBA00001933"/>
    </source>
</evidence>
<accession>A0A090AKH0</accession>
<dbReference type="AlphaFoldDB" id="A0A090AKH0"/>
<dbReference type="PANTHER" id="PTHR46383:SF1">
    <property type="entry name" value="ASPARTATE AMINOTRANSFERASE"/>
    <property type="match status" value="1"/>
</dbReference>
<dbReference type="Proteomes" id="UP000031623">
    <property type="component" value="Chromosome"/>
</dbReference>
<evidence type="ECO:0000259" key="7">
    <source>
        <dbReference type="Pfam" id="PF00155"/>
    </source>
</evidence>
<dbReference type="Gene3D" id="3.90.1150.10">
    <property type="entry name" value="Aspartate Aminotransferase, domain 1"/>
    <property type="match status" value="1"/>
</dbReference>
<dbReference type="InterPro" id="IPR015421">
    <property type="entry name" value="PyrdxlP-dep_Trfase_major"/>
</dbReference>
<dbReference type="InterPro" id="IPR050596">
    <property type="entry name" value="AspAT/PAT-like"/>
</dbReference>
<dbReference type="HOGENOM" id="CLU_017584_4_3_6"/>
<dbReference type="InterPro" id="IPR004838">
    <property type="entry name" value="NHTrfase_class1_PyrdxlP-BS"/>
</dbReference>